<evidence type="ECO:0000313" key="7">
    <source>
        <dbReference type="EMBL" id="NNU78872.1"/>
    </source>
</evidence>
<keyword evidence="3" id="KW-0731">Sigma factor</keyword>
<name>A0A849KYR3_9RHOB</name>
<dbReference type="InterPro" id="IPR036388">
    <property type="entry name" value="WH-like_DNA-bd_sf"/>
</dbReference>
<dbReference type="InterPro" id="IPR013324">
    <property type="entry name" value="RNA_pol_sigma_r3/r4-like"/>
</dbReference>
<evidence type="ECO:0000313" key="8">
    <source>
        <dbReference type="Proteomes" id="UP000572377"/>
    </source>
</evidence>
<keyword evidence="4" id="KW-0804">Transcription</keyword>
<evidence type="ECO:0000256" key="4">
    <source>
        <dbReference type="ARBA" id="ARBA00023163"/>
    </source>
</evidence>
<evidence type="ECO:0000256" key="3">
    <source>
        <dbReference type="ARBA" id="ARBA00023082"/>
    </source>
</evidence>
<feature type="domain" description="RNA polymerase sigma-70 region 2" evidence="5">
    <location>
        <begin position="23"/>
        <end position="90"/>
    </location>
</feature>
<dbReference type="AlphaFoldDB" id="A0A849KYR3"/>
<evidence type="ECO:0000256" key="2">
    <source>
        <dbReference type="ARBA" id="ARBA00023015"/>
    </source>
</evidence>
<dbReference type="Pfam" id="PF08281">
    <property type="entry name" value="Sigma70_r4_2"/>
    <property type="match status" value="1"/>
</dbReference>
<gene>
    <name evidence="7" type="ORF">HMH01_00340</name>
</gene>
<organism evidence="7 8">
    <name type="scientific">Halovulum dunhuangense</name>
    <dbReference type="NCBI Taxonomy" id="1505036"/>
    <lineage>
        <taxon>Bacteria</taxon>
        <taxon>Pseudomonadati</taxon>
        <taxon>Pseudomonadota</taxon>
        <taxon>Alphaproteobacteria</taxon>
        <taxon>Rhodobacterales</taxon>
        <taxon>Paracoccaceae</taxon>
        <taxon>Halovulum</taxon>
    </lineage>
</organism>
<dbReference type="Gene3D" id="1.10.1740.10">
    <property type="match status" value="1"/>
</dbReference>
<dbReference type="RefSeq" id="WP_171321350.1">
    <property type="nucleotide sequence ID" value="NZ_JABFBC010000001.1"/>
</dbReference>
<accession>A0A849KYR3</accession>
<proteinExistence type="inferred from homology"/>
<dbReference type="Gene3D" id="1.10.10.10">
    <property type="entry name" value="Winged helix-like DNA-binding domain superfamily/Winged helix DNA-binding domain"/>
    <property type="match status" value="1"/>
</dbReference>
<dbReference type="Pfam" id="PF04542">
    <property type="entry name" value="Sigma70_r2"/>
    <property type="match status" value="1"/>
</dbReference>
<dbReference type="SUPFAM" id="SSF88946">
    <property type="entry name" value="Sigma2 domain of RNA polymerase sigma factors"/>
    <property type="match status" value="1"/>
</dbReference>
<sequence length="178" mass="20010">MAENITELIGRVALRDRSAFRALYAATSAKLFGVCLRILRDRAEAEDALQEIFVRIWNNADRFTASDTSPMSWLIAVARNHAIDRIRARKPQAVDIDEAVGIADDAPSPEQEAVATDERSRIQACLETLDAARADAVRGAYMEGYSYQELADRHGIPVNTMRTWLRRSLMKLKECLTQ</sequence>
<comment type="similarity">
    <text evidence="1">Belongs to the sigma-70 factor family. ECF subfamily.</text>
</comment>
<dbReference type="NCBIfam" id="TIGR02937">
    <property type="entry name" value="sigma70-ECF"/>
    <property type="match status" value="1"/>
</dbReference>
<dbReference type="EMBL" id="JABFBC010000001">
    <property type="protein sequence ID" value="NNU78872.1"/>
    <property type="molecule type" value="Genomic_DNA"/>
</dbReference>
<dbReference type="InterPro" id="IPR014284">
    <property type="entry name" value="RNA_pol_sigma-70_dom"/>
</dbReference>
<dbReference type="InterPro" id="IPR013325">
    <property type="entry name" value="RNA_pol_sigma_r2"/>
</dbReference>
<dbReference type="PANTHER" id="PTHR43133:SF62">
    <property type="entry name" value="RNA POLYMERASE SIGMA FACTOR SIGZ"/>
    <property type="match status" value="1"/>
</dbReference>
<dbReference type="InterPro" id="IPR013249">
    <property type="entry name" value="RNA_pol_sigma70_r4_t2"/>
</dbReference>
<keyword evidence="8" id="KW-1185">Reference proteome</keyword>
<dbReference type="SUPFAM" id="SSF88659">
    <property type="entry name" value="Sigma3 and sigma4 domains of RNA polymerase sigma factors"/>
    <property type="match status" value="1"/>
</dbReference>
<dbReference type="CDD" id="cd06171">
    <property type="entry name" value="Sigma70_r4"/>
    <property type="match status" value="1"/>
</dbReference>
<dbReference type="NCBIfam" id="NF009167">
    <property type="entry name" value="PRK12514.1"/>
    <property type="match status" value="1"/>
</dbReference>
<dbReference type="InterPro" id="IPR039425">
    <property type="entry name" value="RNA_pol_sigma-70-like"/>
</dbReference>
<dbReference type="Proteomes" id="UP000572377">
    <property type="component" value="Unassembled WGS sequence"/>
</dbReference>
<keyword evidence="2" id="KW-0805">Transcription regulation</keyword>
<comment type="caution">
    <text evidence="7">The sequence shown here is derived from an EMBL/GenBank/DDBJ whole genome shotgun (WGS) entry which is preliminary data.</text>
</comment>
<reference evidence="7 8" key="1">
    <citation type="submission" date="2020-05" db="EMBL/GenBank/DDBJ databases">
        <title>Gimesia benthica sp. nov., a novel planctomycete isolated from a deep-sea water sample of the Northwest Indian Ocean.</title>
        <authorList>
            <person name="Wang J."/>
            <person name="Ruan C."/>
            <person name="Song L."/>
            <person name="Zhu Y."/>
            <person name="Li A."/>
            <person name="Zheng X."/>
            <person name="Wang L."/>
            <person name="Lu Z."/>
            <person name="Huang Y."/>
            <person name="Du W."/>
            <person name="Zhou Y."/>
            <person name="Huang L."/>
            <person name="Dai X."/>
        </authorList>
    </citation>
    <scope>NUCLEOTIDE SEQUENCE [LARGE SCALE GENOMIC DNA]</scope>
    <source>
        <strain evidence="7 8">YYQ-30</strain>
    </source>
</reference>
<evidence type="ECO:0000256" key="1">
    <source>
        <dbReference type="ARBA" id="ARBA00010641"/>
    </source>
</evidence>
<dbReference type="GO" id="GO:0003677">
    <property type="term" value="F:DNA binding"/>
    <property type="evidence" value="ECO:0007669"/>
    <property type="project" value="InterPro"/>
</dbReference>
<dbReference type="PANTHER" id="PTHR43133">
    <property type="entry name" value="RNA POLYMERASE ECF-TYPE SIGMA FACTO"/>
    <property type="match status" value="1"/>
</dbReference>
<evidence type="ECO:0000259" key="5">
    <source>
        <dbReference type="Pfam" id="PF04542"/>
    </source>
</evidence>
<dbReference type="GO" id="GO:0006352">
    <property type="term" value="P:DNA-templated transcription initiation"/>
    <property type="evidence" value="ECO:0007669"/>
    <property type="project" value="InterPro"/>
</dbReference>
<feature type="domain" description="RNA polymerase sigma factor 70 region 4 type 2" evidence="6">
    <location>
        <begin position="121"/>
        <end position="172"/>
    </location>
</feature>
<evidence type="ECO:0000259" key="6">
    <source>
        <dbReference type="Pfam" id="PF08281"/>
    </source>
</evidence>
<dbReference type="InterPro" id="IPR007627">
    <property type="entry name" value="RNA_pol_sigma70_r2"/>
</dbReference>
<protein>
    <submittedName>
        <fullName evidence="7">Sigma-70 family RNA polymerase sigma factor</fullName>
    </submittedName>
</protein>
<dbReference type="GO" id="GO:0016987">
    <property type="term" value="F:sigma factor activity"/>
    <property type="evidence" value="ECO:0007669"/>
    <property type="project" value="UniProtKB-KW"/>
</dbReference>